<organism evidence="2 3">
    <name type="scientific">Tahibacter harae</name>
    <dbReference type="NCBI Taxonomy" id="2963937"/>
    <lineage>
        <taxon>Bacteria</taxon>
        <taxon>Pseudomonadati</taxon>
        <taxon>Pseudomonadota</taxon>
        <taxon>Gammaproteobacteria</taxon>
        <taxon>Lysobacterales</taxon>
        <taxon>Rhodanobacteraceae</taxon>
        <taxon>Tahibacter</taxon>
    </lineage>
</organism>
<keyword evidence="3" id="KW-1185">Reference proteome</keyword>
<dbReference type="EMBL" id="JANFQO010000014">
    <property type="protein sequence ID" value="MCQ4166068.1"/>
    <property type="molecule type" value="Genomic_DNA"/>
</dbReference>
<protein>
    <recommendedName>
        <fullName evidence="1">DUF6916 domain-containing protein</fullName>
    </recommendedName>
</protein>
<accession>A0ABT1QUX4</accession>
<reference evidence="2" key="1">
    <citation type="submission" date="2022-07" db="EMBL/GenBank/DDBJ databases">
        <title>Tahibacter sp., a new gammaproteobacterium isolated from the silt sample collected at pig farm.</title>
        <authorList>
            <person name="Chen H."/>
        </authorList>
    </citation>
    <scope>NUCLEOTIDE SEQUENCE</scope>
    <source>
        <strain evidence="2">P2K</strain>
    </source>
</reference>
<name>A0ABT1QUX4_9GAMM</name>
<feature type="domain" description="DUF6916" evidence="1">
    <location>
        <begin position="5"/>
        <end position="96"/>
    </location>
</feature>
<gene>
    <name evidence="2" type="ORF">NM961_15205</name>
</gene>
<sequence>MLDQLKLEDFQPLVGHSLNLGDGTSAVALELTEARALKSPSPRSAPSFALILRQNGAQQSFGQGLYRLEHPSLGPLDLFVVPIGPDGAGMCYEITFN</sequence>
<dbReference type="Pfam" id="PF21880">
    <property type="entry name" value="DUF6916"/>
    <property type="match status" value="1"/>
</dbReference>
<dbReference type="InterPro" id="IPR054209">
    <property type="entry name" value="DUF6916"/>
</dbReference>
<proteinExistence type="predicted"/>
<dbReference type="Proteomes" id="UP001165498">
    <property type="component" value="Unassembled WGS sequence"/>
</dbReference>
<dbReference type="RefSeq" id="WP_255915259.1">
    <property type="nucleotide sequence ID" value="NZ_JANFQO010000014.1"/>
</dbReference>
<evidence type="ECO:0000259" key="1">
    <source>
        <dbReference type="Pfam" id="PF21880"/>
    </source>
</evidence>
<evidence type="ECO:0000313" key="3">
    <source>
        <dbReference type="Proteomes" id="UP001165498"/>
    </source>
</evidence>
<comment type="caution">
    <text evidence="2">The sequence shown here is derived from an EMBL/GenBank/DDBJ whole genome shotgun (WGS) entry which is preliminary data.</text>
</comment>
<evidence type="ECO:0000313" key="2">
    <source>
        <dbReference type="EMBL" id="MCQ4166068.1"/>
    </source>
</evidence>